<dbReference type="EMBL" id="BGZK01000343">
    <property type="protein sequence ID" value="GBP38035.1"/>
    <property type="molecule type" value="Genomic_DNA"/>
</dbReference>
<sequence length="117" mass="13739">MKCALVTLIIMKFRHRQMQLWGVACALAALAALATAQKPGRFLSLPNAQKCANTYDWSQYLRYARETRDVRYAMILSQNTHFTQMLCGEACPVVKYQPSRRRIFQNPNRESYYVWWL</sequence>
<organism evidence="1 2">
    <name type="scientific">Eumeta variegata</name>
    <name type="common">Bagworm moth</name>
    <name type="synonym">Eumeta japonica</name>
    <dbReference type="NCBI Taxonomy" id="151549"/>
    <lineage>
        <taxon>Eukaryota</taxon>
        <taxon>Metazoa</taxon>
        <taxon>Ecdysozoa</taxon>
        <taxon>Arthropoda</taxon>
        <taxon>Hexapoda</taxon>
        <taxon>Insecta</taxon>
        <taxon>Pterygota</taxon>
        <taxon>Neoptera</taxon>
        <taxon>Endopterygota</taxon>
        <taxon>Lepidoptera</taxon>
        <taxon>Glossata</taxon>
        <taxon>Ditrysia</taxon>
        <taxon>Tineoidea</taxon>
        <taxon>Psychidae</taxon>
        <taxon>Oiketicinae</taxon>
        <taxon>Eumeta</taxon>
    </lineage>
</organism>
<keyword evidence="2" id="KW-1185">Reference proteome</keyword>
<proteinExistence type="predicted"/>
<evidence type="ECO:0000313" key="1">
    <source>
        <dbReference type="EMBL" id="GBP38035.1"/>
    </source>
</evidence>
<gene>
    <name evidence="1" type="ORF">EVAR_95160_1</name>
</gene>
<accession>A0A4C1VJZ6</accession>
<name>A0A4C1VJZ6_EUMVA</name>
<evidence type="ECO:0000313" key="2">
    <source>
        <dbReference type="Proteomes" id="UP000299102"/>
    </source>
</evidence>
<protein>
    <submittedName>
        <fullName evidence="1">Uncharacterized protein</fullName>
    </submittedName>
</protein>
<dbReference type="AlphaFoldDB" id="A0A4C1VJZ6"/>
<reference evidence="1 2" key="1">
    <citation type="journal article" date="2019" name="Commun. Biol.">
        <title>The bagworm genome reveals a unique fibroin gene that provides high tensile strength.</title>
        <authorList>
            <person name="Kono N."/>
            <person name="Nakamura H."/>
            <person name="Ohtoshi R."/>
            <person name="Tomita M."/>
            <person name="Numata K."/>
            <person name="Arakawa K."/>
        </authorList>
    </citation>
    <scope>NUCLEOTIDE SEQUENCE [LARGE SCALE GENOMIC DNA]</scope>
</reference>
<dbReference type="Proteomes" id="UP000299102">
    <property type="component" value="Unassembled WGS sequence"/>
</dbReference>
<comment type="caution">
    <text evidence="1">The sequence shown here is derived from an EMBL/GenBank/DDBJ whole genome shotgun (WGS) entry which is preliminary data.</text>
</comment>